<dbReference type="PANTHER" id="PTHR34822">
    <property type="entry name" value="GRPB DOMAIN PROTEIN (AFU_ORTHOLOGUE AFUA_1G01530)"/>
    <property type="match status" value="1"/>
</dbReference>
<proteinExistence type="predicted"/>
<dbReference type="Gene3D" id="3.30.460.10">
    <property type="entry name" value="Beta Polymerase, domain 2"/>
    <property type="match status" value="1"/>
</dbReference>
<dbReference type="STRING" id="595536.GCA_000178815_02930"/>
<dbReference type="SUPFAM" id="SSF81301">
    <property type="entry name" value="Nucleotidyltransferase"/>
    <property type="match status" value="1"/>
</dbReference>
<accession>A0A2D2D061</accession>
<dbReference type="EMBL" id="CP023737">
    <property type="protein sequence ID" value="ATQ68380.1"/>
    <property type="molecule type" value="Genomic_DNA"/>
</dbReference>
<name>A0A2D2D061_METT3</name>
<evidence type="ECO:0000313" key="2">
    <source>
        <dbReference type="Proteomes" id="UP000230709"/>
    </source>
</evidence>
<evidence type="ECO:0000313" key="1">
    <source>
        <dbReference type="EMBL" id="ATQ68380.1"/>
    </source>
</evidence>
<organism evidence="1 2">
    <name type="scientific">Methylosinus trichosporium (strain ATCC 35070 / NCIMB 11131 / UNIQEM 75 / OB3b)</name>
    <dbReference type="NCBI Taxonomy" id="595536"/>
    <lineage>
        <taxon>Bacteria</taxon>
        <taxon>Pseudomonadati</taxon>
        <taxon>Pseudomonadota</taxon>
        <taxon>Alphaproteobacteria</taxon>
        <taxon>Hyphomicrobiales</taxon>
        <taxon>Methylocystaceae</taxon>
        <taxon>Methylosinus</taxon>
    </lineage>
</organism>
<dbReference type="RefSeq" id="WP_004448601.1">
    <property type="nucleotide sequence ID" value="NZ_ADVE02000001.1"/>
</dbReference>
<keyword evidence="2" id="KW-1185">Reference proteome</keyword>
<protein>
    <submittedName>
        <fullName evidence="1">GrpB family protein</fullName>
    </submittedName>
</protein>
<sequence length="182" mass="20171">MPPPIPVVLADYDPAWPAIAAGLAARLEVLGSVLATLHHIGSTSVPGLVAKPIIDLMPVVTDVDALDQLRSRVESLGFEWHGELGIAGRRYCTLDDIGHRRAQLHFFAAGAPNVERHLAFRDYLRAHPEAARDYAREKRRARDLHPNDSHAYGDEKAAWIEEAEKRALLWVSEGRPSHRLAS</sequence>
<dbReference type="InterPro" id="IPR043519">
    <property type="entry name" value="NT_sf"/>
</dbReference>
<dbReference type="Proteomes" id="UP000230709">
    <property type="component" value="Chromosome"/>
</dbReference>
<dbReference type="AlphaFoldDB" id="A0A2D2D061"/>
<dbReference type="PANTHER" id="PTHR34822:SF1">
    <property type="entry name" value="GRPB FAMILY PROTEIN"/>
    <property type="match status" value="1"/>
</dbReference>
<gene>
    <name evidence="1" type="ORF">CQW49_11175</name>
</gene>
<dbReference type="InterPro" id="IPR007344">
    <property type="entry name" value="GrpB/CoaE"/>
</dbReference>
<dbReference type="Pfam" id="PF04229">
    <property type="entry name" value="GrpB"/>
    <property type="match status" value="1"/>
</dbReference>
<reference evidence="2" key="1">
    <citation type="submission" date="2017-10" db="EMBL/GenBank/DDBJ databases">
        <title>Completed PacBio SMRT sequence of Methylosinus trichosporium OB3b reveals presence of a third large plasmid.</title>
        <authorList>
            <person name="Charles T.C."/>
            <person name="Lynch M.D.J."/>
            <person name="Heil J.R."/>
            <person name="Cheng J."/>
        </authorList>
    </citation>
    <scope>NUCLEOTIDE SEQUENCE [LARGE SCALE GENOMIC DNA]</scope>
    <source>
        <strain evidence="2">OB3b</strain>
    </source>
</reference>
<dbReference type="KEGG" id="mtw:CQW49_11175"/>